<evidence type="ECO:0008006" key="3">
    <source>
        <dbReference type="Google" id="ProtNLM"/>
    </source>
</evidence>
<sequence length="148" mass="17083">MKTTTRFESAIKKMYTAFHNNKLNPECCKQCAVGNILDNNDSWKYLSDDHGALQLSYIGKIHQGLGRKFNGYSPLELLQIEMTFLRACGYQLPLHHKNKKPKNPTNKDLLFNGLTKTIELLCELDNIPNVMDYQNLFKFKKSISIQLQ</sequence>
<evidence type="ECO:0000313" key="2">
    <source>
        <dbReference type="Proteomes" id="UP000256629"/>
    </source>
</evidence>
<accession>A0A3D9HKS9</accession>
<dbReference type="AlphaFoldDB" id="A0A3D9HKS9"/>
<comment type="caution">
    <text evidence="1">The sequence shown here is derived from an EMBL/GenBank/DDBJ whole genome shotgun (WGS) entry which is preliminary data.</text>
</comment>
<proteinExistence type="predicted"/>
<reference evidence="1 2" key="1">
    <citation type="submission" date="2018-07" db="EMBL/GenBank/DDBJ databases">
        <title>Genomic Encyclopedia of Type Strains, Phase III (KMG-III): the genomes of soil and plant-associated and newly described type strains.</title>
        <authorList>
            <person name="Whitman W."/>
        </authorList>
    </citation>
    <scope>NUCLEOTIDE SEQUENCE [LARGE SCALE GENOMIC DNA]</scope>
    <source>
        <strain evidence="1 2">CECT 8487</strain>
    </source>
</reference>
<dbReference type="OrthoDB" id="1144234at2"/>
<keyword evidence="2" id="KW-1185">Reference proteome</keyword>
<dbReference type="EMBL" id="QRDX01000001">
    <property type="protein sequence ID" value="RED50090.1"/>
    <property type="molecule type" value="Genomic_DNA"/>
</dbReference>
<gene>
    <name evidence="1" type="ORF">DFQ02_101113</name>
</gene>
<evidence type="ECO:0000313" key="1">
    <source>
        <dbReference type="EMBL" id="RED50090.1"/>
    </source>
</evidence>
<dbReference type="RefSeq" id="WP_116039049.1">
    <property type="nucleotide sequence ID" value="NZ_QRDX01000001.1"/>
</dbReference>
<name>A0A3D9HKS9_9FLAO</name>
<protein>
    <recommendedName>
        <fullName evidence="3">Na(+)-translocating NADH-quinone reductase subunit F</fullName>
    </recommendedName>
</protein>
<dbReference type="Proteomes" id="UP000256629">
    <property type="component" value="Unassembled WGS sequence"/>
</dbReference>
<organism evidence="1 2">
    <name type="scientific">Seonamhaeicola aphaedonensis</name>
    <dbReference type="NCBI Taxonomy" id="1461338"/>
    <lineage>
        <taxon>Bacteria</taxon>
        <taxon>Pseudomonadati</taxon>
        <taxon>Bacteroidota</taxon>
        <taxon>Flavobacteriia</taxon>
        <taxon>Flavobacteriales</taxon>
        <taxon>Flavobacteriaceae</taxon>
    </lineage>
</organism>